<proteinExistence type="predicted"/>
<evidence type="ECO:0000313" key="1">
    <source>
        <dbReference type="EMBL" id="CAE8689735.1"/>
    </source>
</evidence>
<feature type="non-terminal residue" evidence="1">
    <location>
        <position position="310"/>
    </location>
</feature>
<dbReference type="EMBL" id="CAJNNW010027124">
    <property type="protein sequence ID" value="CAE8689735.1"/>
    <property type="molecule type" value="Genomic_DNA"/>
</dbReference>
<reference evidence="1" key="1">
    <citation type="submission" date="2021-02" db="EMBL/GenBank/DDBJ databases">
        <authorList>
            <person name="Dougan E. K."/>
            <person name="Rhodes N."/>
            <person name="Thang M."/>
            <person name="Chan C."/>
        </authorList>
    </citation>
    <scope>NUCLEOTIDE SEQUENCE</scope>
</reference>
<name>A0A813K140_POLGL</name>
<dbReference type="Gene3D" id="2.60.110.10">
    <property type="entry name" value="Thaumatin"/>
    <property type="match status" value="2"/>
</dbReference>
<organism evidence="1 2">
    <name type="scientific">Polarella glacialis</name>
    <name type="common">Dinoflagellate</name>
    <dbReference type="NCBI Taxonomy" id="89957"/>
    <lineage>
        <taxon>Eukaryota</taxon>
        <taxon>Sar</taxon>
        <taxon>Alveolata</taxon>
        <taxon>Dinophyceae</taxon>
        <taxon>Suessiales</taxon>
        <taxon>Suessiaceae</taxon>
        <taxon>Polarella</taxon>
    </lineage>
</organism>
<accession>A0A813K140</accession>
<protein>
    <submittedName>
        <fullName evidence="1">Uncharacterized protein</fullName>
    </submittedName>
</protein>
<dbReference type="Proteomes" id="UP000626109">
    <property type="component" value="Unassembled WGS sequence"/>
</dbReference>
<comment type="caution">
    <text evidence="1">The sequence shown here is derived from an EMBL/GenBank/DDBJ whole genome shotgun (WGS) entry which is preliminary data.</text>
</comment>
<sequence>MMEIGKCSYGKSNRNIHRQSTSTVVGWMPGVPRCGDTPCPPDWNQGGSGGFFCADNHGCRPGSQGPFPACQEQCFIGAVQGGSGGPPKTSASSVPSPGEYDLRALKDGKMVGCKAPISLFPGDAKYGCSGQFGTTGSCDAAKYAVKDTAYVAAVHAGCLTSEKKGTYGYAYDDGVGLRQCAPITRYEWILCPDGDEPKIDWEAVPGLESSSKRFRVTNKCLRQLWIEAAGGALPHDSSLVLIEPGQSYTYSVPERGVPSTRFLPKLGCDSTGQACDVQSLPPCPAGGCDPPIDTKFEASFGCSAARGLSE</sequence>
<dbReference type="SUPFAM" id="SSF49870">
    <property type="entry name" value="Osmotin, thaumatin-like protein"/>
    <property type="match status" value="1"/>
</dbReference>
<dbReference type="AlphaFoldDB" id="A0A813K140"/>
<gene>
    <name evidence="1" type="ORF">PGLA2088_LOCUS26581</name>
</gene>
<dbReference type="InterPro" id="IPR037176">
    <property type="entry name" value="Osmotin/thaumatin-like_sf"/>
</dbReference>
<evidence type="ECO:0000313" key="2">
    <source>
        <dbReference type="Proteomes" id="UP000626109"/>
    </source>
</evidence>